<dbReference type="InterPro" id="IPR001763">
    <property type="entry name" value="Rhodanese-like_dom"/>
</dbReference>
<dbReference type="SUPFAM" id="SSF52821">
    <property type="entry name" value="Rhodanese/Cell cycle control phosphatase"/>
    <property type="match status" value="1"/>
</dbReference>
<protein>
    <recommendedName>
        <fullName evidence="1">Rhodanese domain-containing protein</fullName>
    </recommendedName>
</protein>
<dbReference type="EMBL" id="AP027370">
    <property type="protein sequence ID" value="BDY12042.1"/>
    <property type="molecule type" value="Genomic_DNA"/>
</dbReference>
<dbReference type="InterPro" id="IPR036873">
    <property type="entry name" value="Rhodanese-like_dom_sf"/>
</dbReference>
<organism evidence="2 3">
    <name type="scientific">Hydrogenimonas cancrithermarum</name>
    <dbReference type="NCBI Taxonomy" id="2993563"/>
    <lineage>
        <taxon>Bacteria</taxon>
        <taxon>Pseudomonadati</taxon>
        <taxon>Campylobacterota</taxon>
        <taxon>Epsilonproteobacteria</taxon>
        <taxon>Campylobacterales</taxon>
        <taxon>Hydrogenimonadaceae</taxon>
        <taxon>Hydrogenimonas</taxon>
    </lineage>
</organism>
<name>A0ABN6WSU9_9BACT</name>
<dbReference type="SMART" id="SM00450">
    <property type="entry name" value="RHOD"/>
    <property type="match status" value="1"/>
</dbReference>
<evidence type="ECO:0000313" key="3">
    <source>
        <dbReference type="Proteomes" id="UP001321445"/>
    </source>
</evidence>
<dbReference type="Gene3D" id="3.40.250.10">
    <property type="entry name" value="Rhodanese-like domain"/>
    <property type="match status" value="1"/>
</dbReference>
<dbReference type="Proteomes" id="UP001321445">
    <property type="component" value="Chromosome"/>
</dbReference>
<keyword evidence="3" id="KW-1185">Reference proteome</keyword>
<dbReference type="PROSITE" id="PS50206">
    <property type="entry name" value="RHODANESE_3"/>
    <property type="match status" value="1"/>
</dbReference>
<dbReference type="PANTHER" id="PTHR43031:SF16">
    <property type="entry name" value="OXIDOREDUCTASE"/>
    <property type="match status" value="1"/>
</dbReference>
<feature type="domain" description="Rhodanese" evidence="1">
    <location>
        <begin position="20"/>
        <end position="118"/>
    </location>
</feature>
<evidence type="ECO:0000313" key="2">
    <source>
        <dbReference type="EMBL" id="BDY12042.1"/>
    </source>
</evidence>
<gene>
    <name evidence="2" type="ORF">HCR_03540</name>
</gene>
<accession>A0ABN6WSU9</accession>
<dbReference type="InterPro" id="IPR050229">
    <property type="entry name" value="GlpE_sulfurtransferase"/>
</dbReference>
<dbReference type="RefSeq" id="WP_286337254.1">
    <property type="nucleotide sequence ID" value="NZ_AP027370.1"/>
</dbReference>
<dbReference type="PANTHER" id="PTHR43031">
    <property type="entry name" value="FAD-DEPENDENT OXIDOREDUCTASE"/>
    <property type="match status" value="1"/>
</dbReference>
<evidence type="ECO:0000259" key="1">
    <source>
        <dbReference type="PROSITE" id="PS50206"/>
    </source>
</evidence>
<proteinExistence type="predicted"/>
<dbReference type="Pfam" id="PF00581">
    <property type="entry name" value="Rhodanese"/>
    <property type="match status" value="1"/>
</dbReference>
<sequence length="123" mass="14059">MTPEEISKAVHIRPTKEMLENGTMKIIDIRTEMEWRQTGIVPGAKCITFFDDFGNYDVDKFLEAYHEIADKETLVGLICRTGSRTRMVTNFLRQNGYNAVNLDGGVFYLNTIGFELVPYTPDN</sequence>
<reference evidence="2 3" key="1">
    <citation type="submission" date="2023-03" db="EMBL/GenBank/DDBJ databases">
        <title>Description of Hydrogenimonas sp. ISO32.</title>
        <authorList>
            <person name="Mino S."/>
            <person name="Fukazawa S."/>
            <person name="Sawabe T."/>
        </authorList>
    </citation>
    <scope>NUCLEOTIDE SEQUENCE [LARGE SCALE GENOMIC DNA]</scope>
    <source>
        <strain evidence="2 3">ISO32</strain>
    </source>
</reference>
<dbReference type="CDD" id="cd00158">
    <property type="entry name" value="RHOD"/>
    <property type="match status" value="1"/>
</dbReference>